<dbReference type="AlphaFoldDB" id="A0A9Q0LLU9"/>
<protein>
    <submittedName>
        <fullName evidence="2">Uncharacterized protein</fullName>
    </submittedName>
</protein>
<evidence type="ECO:0000313" key="3">
    <source>
        <dbReference type="Proteomes" id="UP001149090"/>
    </source>
</evidence>
<feature type="compositionally biased region" description="Basic and acidic residues" evidence="1">
    <location>
        <begin position="70"/>
        <end position="84"/>
    </location>
</feature>
<dbReference type="EMBL" id="JAPDFW010000070">
    <property type="protein sequence ID" value="KAJ5074145.1"/>
    <property type="molecule type" value="Genomic_DNA"/>
</dbReference>
<keyword evidence="3" id="KW-1185">Reference proteome</keyword>
<comment type="caution">
    <text evidence="2">The sequence shown here is derived from an EMBL/GenBank/DDBJ whole genome shotgun (WGS) entry which is preliminary data.</text>
</comment>
<feature type="region of interest" description="Disordered" evidence="1">
    <location>
        <begin position="48"/>
        <end position="88"/>
    </location>
</feature>
<evidence type="ECO:0000256" key="1">
    <source>
        <dbReference type="SAM" id="MobiDB-lite"/>
    </source>
</evidence>
<accession>A0A9Q0LLU9</accession>
<sequence>MMIMWDFFGFDPLSNENSKQENLSFQNEKHLNLENPFFQDFPEFQEMEGMEDVKRRRVSKSKKEKMKPKPQKDDSHFAEMERKKKLEKAKQKKVIGDFLMKGINKSEKVSRENPSFGSIIYRYLRSNVRNNSQRTNKLTKYCLKPDQQISEISKGKCTNELADWIWEREFVQKPEKLIIEQNETKLI</sequence>
<organism evidence="2 3">
    <name type="scientific">Anaeramoeba ignava</name>
    <name type="common">Anaerobic marine amoeba</name>
    <dbReference type="NCBI Taxonomy" id="1746090"/>
    <lineage>
        <taxon>Eukaryota</taxon>
        <taxon>Metamonada</taxon>
        <taxon>Anaeramoebidae</taxon>
        <taxon>Anaeramoeba</taxon>
    </lineage>
</organism>
<reference evidence="2" key="1">
    <citation type="submission" date="2022-10" db="EMBL/GenBank/DDBJ databases">
        <title>Novel sulphate-reducing endosymbionts in the free-living metamonad Anaeramoeba.</title>
        <authorList>
            <person name="Jerlstrom-Hultqvist J."/>
            <person name="Cepicka I."/>
            <person name="Gallot-Lavallee L."/>
            <person name="Salas-Leiva D."/>
            <person name="Curtis B.A."/>
            <person name="Zahonova K."/>
            <person name="Pipaliya S."/>
            <person name="Dacks J."/>
            <person name="Roger A.J."/>
        </authorList>
    </citation>
    <scope>NUCLEOTIDE SEQUENCE</scope>
    <source>
        <strain evidence="2">BMAN</strain>
    </source>
</reference>
<name>A0A9Q0LLU9_ANAIG</name>
<proteinExistence type="predicted"/>
<feature type="compositionally biased region" description="Basic residues" evidence="1">
    <location>
        <begin position="55"/>
        <end position="69"/>
    </location>
</feature>
<dbReference type="Proteomes" id="UP001149090">
    <property type="component" value="Unassembled WGS sequence"/>
</dbReference>
<evidence type="ECO:0000313" key="2">
    <source>
        <dbReference type="EMBL" id="KAJ5074145.1"/>
    </source>
</evidence>
<gene>
    <name evidence="2" type="ORF">M0811_00773</name>
</gene>